<dbReference type="Pfam" id="PF05443">
    <property type="entry name" value="ROS_MUCR"/>
    <property type="match status" value="1"/>
</dbReference>
<dbReference type="OrthoDB" id="9809693at2"/>
<dbReference type="GO" id="GO:0008270">
    <property type="term" value="F:zinc ion binding"/>
    <property type="evidence" value="ECO:0007669"/>
    <property type="project" value="InterPro"/>
</dbReference>
<dbReference type="KEGG" id="cmb:CSW64_10285"/>
<dbReference type="GO" id="GO:0006355">
    <property type="term" value="P:regulation of DNA-templated transcription"/>
    <property type="evidence" value="ECO:0007669"/>
    <property type="project" value="InterPro"/>
</dbReference>
<dbReference type="EMBL" id="CP024201">
    <property type="protein sequence ID" value="ATQ42770.1"/>
    <property type="molecule type" value="Genomic_DNA"/>
</dbReference>
<keyword evidence="3" id="KW-1185">Reference proteome</keyword>
<dbReference type="GO" id="GO:0003677">
    <property type="term" value="F:DNA binding"/>
    <property type="evidence" value="ECO:0007669"/>
    <property type="project" value="InterPro"/>
</dbReference>
<name>A0A2D2AXM4_9CAUL</name>
<reference evidence="2 3" key="1">
    <citation type="submission" date="2017-10" db="EMBL/GenBank/DDBJ databases">
        <title>Genome sequence of Caulobacter mirabilis FWC38.</title>
        <authorList>
            <person name="Fiebig A."/>
            <person name="Crosson S."/>
        </authorList>
    </citation>
    <scope>NUCLEOTIDE SEQUENCE [LARGE SCALE GENOMIC DNA]</scope>
    <source>
        <strain evidence="2 3">FWC 38</strain>
    </source>
</reference>
<evidence type="ECO:0000313" key="3">
    <source>
        <dbReference type="Proteomes" id="UP000228945"/>
    </source>
</evidence>
<sequence>MAEETGRDLEVEADILACASEIVAAYVSRNVVSANALPDLIRTVHGSLNTLAAGPQAAPKEKQKPAVPISKSVQRDYIVCLEDGAHLKMLKRYLRSRFDLSPEEYRRKWGLPPDYPMVAPAYAERRSDFARKIGLGKGVRRRK</sequence>
<comment type="similarity">
    <text evidence="1">Belongs to the ros/MucR family.</text>
</comment>
<dbReference type="AlphaFoldDB" id="A0A2D2AXM4"/>
<evidence type="ECO:0000313" key="2">
    <source>
        <dbReference type="EMBL" id="ATQ42770.1"/>
    </source>
</evidence>
<dbReference type="RefSeq" id="WP_099622024.1">
    <property type="nucleotide sequence ID" value="NZ_CP024201.1"/>
</dbReference>
<gene>
    <name evidence="2" type="ORF">CSW64_10285</name>
</gene>
<protein>
    <submittedName>
        <fullName evidence="2">MucR family transcriptional regulator</fullName>
    </submittedName>
</protein>
<proteinExistence type="inferred from homology"/>
<dbReference type="InterPro" id="IPR008807">
    <property type="entry name" value="ROS_MUCR"/>
</dbReference>
<accession>A0A2D2AXM4</accession>
<organism evidence="2 3">
    <name type="scientific">Caulobacter mirabilis</name>
    <dbReference type="NCBI Taxonomy" id="69666"/>
    <lineage>
        <taxon>Bacteria</taxon>
        <taxon>Pseudomonadati</taxon>
        <taxon>Pseudomonadota</taxon>
        <taxon>Alphaproteobacteria</taxon>
        <taxon>Caulobacterales</taxon>
        <taxon>Caulobacteraceae</taxon>
        <taxon>Caulobacter</taxon>
    </lineage>
</organism>
<evidence type="ECO:0000256" key="1">
    <source>
        <dbReference type="ARBA" id="ARBA00007031"/>
    </source>
</evidence>
<dbReference type="Proteomes" id="UP000228945">
    <property type="component" value="Chromosome"/>
</dbReference>
<dbReference type="Gene3D" id="1.10.10.1550">
    <property type="entry name" value="ROS/MUCR transcriptional regulator protein"/>
    <property type="match status" value="1"/>
</dbReference>
<dbReference type="InterPro" id="IPR041920">
    <property type="entry name" value="ROS/MUCR_sf"/>
</dbReference>